<gene>
    <name evidence="2" type="ORF">MGAL_10B089655</name>
</gene>
<protein>
    <submittedName>
        <fullName evidence="2">Uncharacterized protein</fullName>
    </submittedName>
</protein>
<name>A0A8B6DV80_MYTGA</name>
<organism evidence="2 3">
    <name type="scientific">Mytilus galloprovincialis</name>
    <name type="common">Mediterranean mussel</name>
    <dbReference type="NCBI Taxonomy" id="29158"/>
    <lineage>
        <taxon>Eukaryota</taxon>
        <taxon>Metazoa</taxon>
        <taxon>Spiralia</taxon>
        <taxon>Lophotrochozoa</taxon>
        <taxon>Mollusca</taxon>
        <taxon>Bivalvia</taxon>
        <taxon>Autobranchia</taxon>
        <taxon>Pteriomorphia</taxon>
        <taxon>Mytilida</taxon>
        <taxon>Mytiloidea</taxon>
        <taxon>Mytilidae</taxon>
        <taxon>Mytilinae</taxon>
        <taxon>Mytilus</taxon>
    </lineage>
</organism>
<dbReference type="AlphaFoldDB" id="A0A8B6DV80"/>
<evidence type="ECO:0000313" key="2">
    <source>
        <dbReference type="EMBL" id="VDI25651.1"/>
    </source>
</evidence>
<dbReference type="EMBL" id="UYJE01004173">
    <property type="protein sequence ID" value="VDI25651.1"/>
    <property type="molecule type" value="Genomic_DNA"/>
</dbReference>
<evidence type="ECO:0000313" key="3">
    <source>
        <dbReference type="Proteomes" id="UP000596742"/>
    </source>
</evidence>
<keyword evidence="3" id="KW-1185">Reference proteome</keyword>
<dbReference type="Proteomes" id="UP000596742">
    <property type="component" value="Unassembled WGS sequence"/>
</dbReference>
<feature type="region of interest" description="Disordered" evidence="1">
    <location>
        <begin position="32"/>
        <end position="58"/>
    </location>
</feature>
<comment type="caution">
    <text evidence="2">The sequence shown here is derived from an EMBL/GenBank/DDBJ whole genome shotgun (WGS) entry which is preliminary data.</text>
</comment>
<accession>A0A8B6DV80</accession>
<evidence type="ECO:0000256" key="1">
    <source>
        <dbReference type="SAM" id="MobiDB-lite"/>
    </source>
</evidence>
<sequence length="123" mass="14138">MIIEDKHDDIKIILNGKIVSLEPYMFNSIPQNDESDPTIKPAHQSHERITTKPSHQHKCPRVIVPRTSQRLDPQQFVRMQQILHPVSSNIVSAILRGIVNLVSSAKRLLFKSHHTRSCTKARY</sequence>
<proteinExistence type="predicted"/>
<reference evidence="2" key="1">
    <citation type="submission" date="2018-11" db="EMBL/GenBank/DDBJ databases">
        <authorList>
            <person name="Alioto T."/>
            <person name="Alioto T."/>
        </authorList>
    </citation>
    <scope>NUCLEOTIDE SEQUENCE</scope>
</reference>